<sequence>MAKYSDEELELLSDEEREGLMDEELVDDEEEGGQDAGGDEPDETPAGETDGKEESNSEAESAEGANEKATGAEDGTDKADGAKAPADGEAEEAAGAPASDDGPVDEPAPAWTLPPEHKQRIDELNTSLDDLAAKFDEGDLTAQEYREQQRKATDELRELDRRGTVAETLYTSALEGWKSNVGTFMHEHPTFKTGAMYTLLDEEVKRLQRDAQNPFRADLLTTAHENVVRELQTAMGGGKPQPDAKNPGKGKSVPAVPERTDPVPPILRGVPSSEIEDTSETTEFGWLDKLADTNSLEFEKALEKLPPEQRDRYLSL</sequence>
<feature type="compositionally biased region" description="Acidic residues" evidence="1">
    <location>
        <begin position="7"/>
        <end position="45"/>
    </location>
</feature>
<accession>A0A2T5UQ15</accession>
<evidence type="ECO:0000313" key="3">
    <source>
        <dbReference type="Proteomes" id="UP000244081"/>
    </source>
</evidence>
<keyword evidence="3" id="KW-1185">Reference proteome</keyword>
<feature type="compositionally biased region" description="Low complexity" evidence="1">
    <location>
        <begin position="82"/>
        <end position="101"/>
    </location>
</feature>
<evidence type="ECO:0000256" key="1">
    <source>
        <dbReference type="SAM" id="MobiDB-lite"/>
    </source>
</evidence>
<dbReference type="RefSeq" id="WP_107992115.1">
    <property type="nucleotide sequence ID" value="NZ_QAYG01000016.1"/>
</dbReference>
<proteinExistence type="predicted"/>
<evidence type="ECO:0000313" key="2">
    <source>
        <dbReference type="EMBL" id="PTW53595.1"/>
    </source>
</evidence>
<organism evidence="2 3">
    <name type="scientific">Breoghania corrubedonensis</name>
    <dbReference type="NCBI Taxonomy" id="665038"/>
    <lineage>
        <taxon>Bacteria</taxon>
        <taxon>Pseudomonadati</taxon>
        <taxon>Pseudomonadota</taxon>
        <taxon>Alphaproteobacteria</taxon>
        <taxon>Hyphomicrobiales</taxon>
        <taxon>Stappiaceae</taxon>
        <taxon>Breoghania</taxon>
    </lineage>
</organism>
<comment type="caution">
    <text evidence="2">The sequence shown here is derived from an EMBL/GenBank/DDBJ whole genome shotgun (WGS) entry which is preliminary data.</text>
</comment>
<feature type="region of interest" description="Disordered" evidence="1">
    <location>
        <begin position="1"/>
        <end position="118"/>
    </location>
</feature>
<reference evidence="2 3" key="1">
    <citation type="submission" date="2018-04" db="EMBL/GenBank/DDBJ databases">
        <title>Genomic Encyclopedia of Archaeal and Bacterial Type Strains, Phase II (KMG-II): from individual species to whole genera.</title>
        <authorList>
            <person name="Goeker M."/>
        </authorList>
    </citation>
    <scope>NUCLEOTIDE SEQUENCE [LARGE SCALE GENOMIC DNA]</scope>
    <source>
        <strain evidence="2 3">DSM 23382</strain>
    </source>
</reference>
<gene>
    <name evidence="2" type="ORF">C8N35_11650</name>
</gene>
<evidence type="ECO:0008006" key="4">
    <source>
        <dbReference type="Google" id="ProtNLM"/>
    </source>
</evidence>
<dbReference type="Proteomes" id="UP000244081">
    <property type="component" value="Unassembled WGS sequence"/>
</dbReference>
<dbReference type="AlphaFoldDB" id="A0A2T5UQ15"/>
<protein>
    <recommendedName>
        <fullName evidence="4">Scaffolding protein</fullName>
    </recommendedName>
</protein>
<name>A0A2T5UQ15_9HYPH</name>
<dbReference type="EMBL" id="QAYG01000016">
    <property type="protein sequence ID" value="PTW53595.1"/>
    <property type="molecule type" value="Genomic_DNA"/>
</dbReference>
<feature type="region of interest" description="Disordered" evidence="1">
    <location>
        <begin position="233"/>
        <end position="286"/>
    </location>
</feature>
<feature type="compositionally biased region" description="Low complexity" evidence="1">
    <location>
        <begin position="62"/>
        <end position="73"/>
    </location>
</feature>